<protein>
    <submittedName>
        <fullName evidence="1 2">Uncharacterized protein</fullName>
    </submittedName>
</protein>
<name>A0A0C4EAA9_MAGP6</name>
<dbReference type="EMBL" id="ADBL01002447">
    <property type="status" value="NOT_ANNOTATED_CDS"/>
    <property type="molecule type" value="Genomic_DNA"/>
</dbReference>
<evidence type="ECO:0000313" key="1">
    <source>
        <dbReference type="EMBL" id="KLU91048.1"/>
    </source>
</evidence>
<reference evidence="2" key="4">
    <citation type="journal article" date="2015" name="G3 (Bethesda)">
        <title>Genome sequences of three phytopathogenic species of the Magnaporthaceae family of fungi.</title>
        <authorList>
            <person name="Okagaki L.H."/>
            <person name="Nunes C.C."/>
            <person name="Sailsbery J."/>
            <person name="Clay B."/>
            <person name="Brown D."/>
            <person name="John T."/>
            <person name="Oh Y."/>
            <person name="Young N."/>
            <person name="Fitzgerald M."/>
            <person name="Haas B.J."/>
            <person name="Zeng Q."/>
            <person name="Young S."/>
            <person name="Adiconis X."/>
            <person name="Fan L."/>
            <person name="Levin J.Z."/>
            <person name="Mitchell T.K."/>
            <person name="Okubara P.A."/>
            <person name="Farman M.L."/>
            <person name="Kohn L.M."/>
            <person name="Birren B."/>
            <person name="Ma L.-J."/>
            <person name="Dean R.A."/>
        </authorList>
    </citation>
    <scope>NUCLEOTIDE SEQUENCE</scope>
    <source>
        <strain evidence="2">ATCC 64411 / 73-15</strain>
    </source>
</reference>
<reference evidence="1" key="3">
    <citation type="submission" date="2011-03" db="EMBL/GenBank/DDBJ databases">
        <title>Annotation of Magnaporthe poae ATCC 64411.</title>
        <authorList>
            <person name="Ma L.-J."/>
            <person name="Dead R."/>
            <person name="Young S.K."/>
            <person name="Zeng Q."/>
            <person name="Gargeya S."/>
            <person name="Fitzgerald M."/>
            <person name="Haas B."/>
            <person name="Abouelleil A."/>
            <person name="Alvarado L."/>
            <person name="Arachchi H.M."/>
            <person name="Berlin A."/>
            <person name="Brown A."/>
            <person name="Chapman S.B."/>
            <person name="Chen Z."/>
            <person name="Dunbar C."/>
            <person name="Freedman E."/>
            <person name="Gearin G."/>
            <person name="Gellesch M."/>
            <person name="Goldberg J."/>
            <person name="Griggs A."/>
            <person name="Gujja S."/>
            <person name="Heiman D."/>
            <person name="Howarth C."/>
            <person name="Larson L."/>
            <person name="Lui A."/>
            <person name="MacDonald P.J.P."/>
            <person name="Mehta T."/>
            <person name="Montmayeur A."/>
            <person name="Murphy C."/>
            <person name="Neiman D."/>
            <person name="Pearson M."/>
            <person name="Priest M."/>
            <person name="Roberts A."/>
            <person name="Saif S."/>
            <person name="Shea T."/>
            <person name="Shenoy N."/>
            <person name="Sisk P."/>
            <person name="Stolte C."/>
            <person name="Sykes S."/>
            <person name="Yandava C."/>
            <person name="Wortman J."/>
            <person name="Nusbaum C."/>
            <person name="Birren B."/>
        </authorList>
    </citation>
    <scope>NUCLEOTIDE SEQUENCE</scope>
    <source>
        <strain evidence="1">ATCC 64411</strain>
    </source>
</reference>
<reference evidence="1" key="2">
    <citation type="submission" date="2010-05" db="EMBL/GenBank/DDBJ databases">
        <title>The Genome Sequence of Magnaporthe poae strain ATCC 64411.</title>
        <authorList>
            <consortium name="The Broad Institute Genome Sequencing Platform"/>
            <consortium name="Broad Institute Genome Sequencing Center for Infectious Disease"/>
            <person name="Ma L.-J."/>
            <person name="Dead R."/>
            <person name="Young S."/>
            <person name="Zeng Q."/>
            <person name="Koehrsen M."/>
            <person name="Alvarado L."/>
            <person name="Berlin A."/>
            <person name="Chapman S.B."/>
            <person name="Chen Z."/>
            <person name="Freedman E."/>
            <person name="Gellesch M."/>
            <person name="Goldberg J."/>
            <person name="Griggs A."/>
            <person name="Gujja S."/>
            <person name="Heilman E.R."/>
            <person name="Heiman D."/>
            <person name="Hepburn T."/>
            <person name="Howarth C."/>
            <person name="Jen D."/>
            <person name="Larson L."/>
            <person name="Mehta T."/>
            <person name="Neiman D."/>
            <person name="Pearson M."/>
            <person name="Roberts A."/>
            <person name="Saif S."/>
            <person name="Shea T."/>
            <person name="Shenoy N."/>
            <person name="Sisk P."/>
            <person name="Stolte C."/>
            <person name="Sykes S."/>
            <person name="Walk T."/>
            <person name="White J."/>
            <person name="Yandava C."/>
            <person name="Haas B."/>
            <person name="Nusbaum C."/>
            <person name="Birren B."/>
        </authorList>
    </citation>
    <scope>NUCLEOTIDE SEQUENCE</scope>
    <source>
        <strain evidence="1">ATCC 64411</strain>
    </source>
</reference>
<dbReference type="VEuPathDB" id="FungiDB:MAPG_09572"/>
<proteinExistence type="predicted"/>
<dbReference type="Proteomes" id="UP000011715">
    <property type="component" value="Unassembled WGS sequence"/>
</dbReference>
<reference evidence="2" key="5">
    <citation type="submission" date="2015-06" db="UniProtKB">
        <authorList>
            <consortium name="EnsemblFungi"/>
        </authorList>
    </citation>
    <scope>IDENTIFICATION</scope>
    <source>
        <strain evidence="2">ATCC 64411</strain>
    </source>
</reference>
<evidence type="ECO:0000313" key="2">
    <source>
        <dbReference type="EnsemblFungi" id="MAPG_09572T0"/>
    </source>
</evidence>
<dbReference type="EMBL" id="GL876976">
    <property type="protein sequence ID" value="KLU91048.1"/>
    <property type="molecule type" value="Genomic_DNA"/>
</dbReference>
<dbReference type="AlphaFoldDB" id="A0A0C4EAA9"/>
<reference evidence="3" key="1">
    <citation type="submission" date="2010-05" db="EMBL/GenBank/DDBJ databases">
        <title>The genome sequence of Magnaporthe poae strain ATCC 64411.</title>
        <authorList>
            <person name="Ma L.-J."/>
            <person name="Dead R."/>
            <person name="Young S."/>
            <person name="Zeng Q."/>
            <person name="Koehrsen M."/>
            <person name="Alvarado L."/>
            <person name="Berlin A."/>
            <person name="Chapman S.B."/>
            <person name="Chen Z."/>
            <person name="Freedman E."/>
            <person name="Gellesch M."/>
            <person name="Goldberg J."/>
            <person name="Griggs A."/>
            <person name="Gujja S."/>
            <person name="Heilman E.R."/>
            <person name="Heiman D."/>
            <person name="Hepburn T."/>
            <person name="Howarth C."/>
            <person name="Jen D."/>
            <person name="Larson L."/>
            <person name="Mehta T."/>
            <person name="Neiman D."/>
            <person name="Pearson M."/>
            <person name="Roberts A."/>
            <person name="Saif S."/>
            <person name="Shea T."/>
            <person name="Shenoy N."/>
            <person name="Sisk P."/>
            <person name="Stolte C."/>
            <person name="Sykes S."/>
            <person name="Walk T."/>
            <person name="White J."/>
            <person name="Yandava C."/>
            <person name="Haas B."/>
            <person name="Nusbaum C."/>
            <person name="Birren B."/>
        </authorList>
    </citation>
    <scope>NUCLEOTIDE SEQUENCE [LARGE SCALE GENOMIC DNA]</scope>
    <source>
        <strain evidence="3">ATCC 64411 / 73-15</strain>
    </source>
</reference>
<sequence>MDTEDMEVMAQGLPVRIMVTLLNGKCLHRMRQTLNTEFDQAILYKDSMVYQFHEALPTIGATMSGQERVLVPQISTIGRHWENGDDYKMQIEGDHRTLVKFLRADTSQYQRVKGVLEARMDRNPWKTDPRRFS</sequence>
<keyword evidence="3" id="KW-1185">Reference proteome</keyword>
<accession>A0A0C4EAA9</accession>
<dbReference type="EnsemblFungi" id="MAPG_09572T0">
    <property type="protein sequence ID" value="MAPG_09572T0"/>
    <property type="gene ID" value="MAPG_09572"/>
</dbReference>
<gene>
    <name evidence="1" type="ORF">MAPG_09572</name>
</gene>
<organism evidence="2 3">
    <name type="scientific">Magnaporthiopsis poae (strain ATCC 64411 / 73-15)</name>
    <name type="common">Kentucky bluegrass fungus</name>
    <name type="synonym">Magnaporthe poae</name>
    <dbReference type="NCBI Taxonomy" id="644358"/>
    <lineage>
        <taxon>Eukaryota</taxon>
        <taxon>Fungi</taxon>
        <taxon>Dikarya</taxon>
        <taxon>Ascomycota</taxon>
        <taxon>Pezizomycotina</taxon>
        <taxon>Sordariomycetes</taxon>
        <taxon>Sordariomycetidae</taxon>
        <taxon>Magnaporthales</taxon>
        <taxon>Magnaporthaceae</taxon>
        <taxon>Magnaporthiopsis</taxon>
    </lineage>
</organism>
<evidence type="ECO:0000313" key="3">
    <source>
        <dbReference type="Proteomes" id="UP000011715"/>
    </source>
</evidence>